<dbReference type="InterPro" id="IPR035965">
    <property type="entry name" value="PAS-like_dom_sf"/>
</dbReference>
<evidence type="ECO:0000259" key="7">
    <source>
        <dbReference type="PROSITE" id="PS50110"/>
    </source>
</evidence>
<dbReference type="InterPro" id="IPR013655">
    <property type="entry name" value="PAS_fold_3"/>
</dbReference>
<dbReference type="PROSITE" id="PS50110">
    <property type="entry name" value="RESPONSE_REGULATORY"/>
    <property type="match status" value="1"/>
</dbReference>
<feature type="domain" description="Histidine kinase" evidence="6">
    <location>
        <begin position="915"/>
        <end position="1133"/>
    </location>
</feature>
<dbReference type="PRINTS" id="PR00344">
    <property type="entry name" value="BCTRLSENSOR"/>
</dbReference>
<evidence type="ECO:0000256" key="4">
    <source>
        <dbReference type="PROSITE-ProRule" id="PRU00169"/>
    </source>
</evidence>
<feature type="transmembrane region" description="Helical" evidence="5">
    <location>
        <begin position="456"/>
        <end position="476"/>
    </location>
</feature>
<keyword evidence="5" id="KW-1133">Transmembrane helix</keyword>
<evidence type="ECO:0000259" key="8">
    <source>
        <dbReference type="PROSITE" id="PS50113"/>
    </source>
</evidence>
<dbReference type="InterPro" id="IPR036890">
    <property type="entry name" value="HATPase_C_sf"/>
</dbReference>
<comment type="caution">
    <text evidence="9">The sequence shown here is derived from an EMBL/GenBank/DDBJ whole genome shotgun (WGS) entry which is preliminary data.</text>
</comment>
<dbReference type="InterPro" id="IPR005467">
    <property type="entry name" value="His_kinase_dom"/>
</dbReference>
<dbReference type="SUPFAM" id="SSF52172">
    <property type="entry name" value="CheY-like"/>
    <property type="match status" value="1"/>
</dbReference>
<evidence type="ECO:0000313" key="10">
    <source>
        <dbReference type="Proteomes" id="UP000254266"/>
    </source>
</evidence>
<dbReference type="SUPFAM" id="SSF55785">
    <property type="entry name" value="PYP-like sensor domain (PAS domain)"/>
    <property type="match status" value="2"/>
</dbReference>
<proteinExistence type="predicted"/>
<comment type="catalytic activity">
    <reaction evidence="1">
        <text>ATP + protein L-histidine = ADP + protein N-phospho-L-histidine.</text>
        <dbReference type="EC" id="2.7.13.3"/>
    </reaction>
</comment>
<feature type="transmembrane region" description="Helical" evidence="5">
    <location>
        <begin position="74"/>
        <end position="96"/>
    </location>
</feature>
<dbReference type="InterPro" id="IPR036097">
    <property type="entry name" value="HisK_dim/P_sf"/>
</dbReference>
<dbReference type="Pfam" id="PF00512">
    <property type="entry name" value="HisKA"/>
    <property type="match status" value="1"/>
</dbReference>
<dbReference type="Proteomes" id="UP000254266">
    <property type="component" value="Unassembled WGS sequence"/>
</dbReference>
<dbReference type="GO" id="GO:0000155">
    <property type="term" value="F:phosphorelay sensor kinase activity"/>
    <property type="evidence" value="ECO:0007669"/>
    <property type="project" value="InterPro"/>
</dbReference>
<dbReference type="InterPro" id="IPR000014">
    <property type="entry name" value="PAS"/>
</dbReference>
<dbReference type="InterPro" id="IPR000700">
    <property type="entry name" value="PAS-assoc_C"/>
</dbReference>
<reference evidence="9 10" key="1">
    <citation type="journal article" date="2018" name="ISME J.">
        <title>Endosymbiont genomes yield clues of tubeworm success.</title>
        <authorList>
            <person name="Li Y."/>
            <person name="Liles M.R."/>
            <person name="Halanych K.M."/>
        </authorList>
    </citation>
    <scope>NUCLEOTIDE SEQUENCE [LARGE SCALE GENOMIC DNA]</scope>
    <source>
        <strain evidence="9">A1464</strain>
    </source>
</reference>
<dbReference type="Gene3D" id="1.10.287.130">
    <property type="match status" value="1"/>
</dbReference>
<feature type="transmembrane region" description="Helical" evidence="5">
    <location>
        <begin position="258"/>
        <end position="290"/>
    </location>
</feature>
<feature type="transmembrane region" description="Helical" evidence="5">
    <location>
        <begin position="611"/>
        <end position="629"/>
    </location>
</feature>
<evidence type="ECO:0000256" key="3">
    <source>
        <dbReference type="ARBA" id="ARBA00022553"/>
    </source>
</evidence>
<dbReference type="CDD" id="cd00082">
    <property type="entry name" value="HisKA"/>
    <property type="match status" value="1"/>
</dbReference>
<feature type="transmembrane region" description="Helical" evidence="5">
    <location>
        <begin position="177"/>
        <end position="195"/>
    </location>
</feature>
<keyword evidence="5" id="KW-0812">Transmembrane</keyword>
<keyword evidence="10" id="KW-1185">Reference proteome</keyword>
<dbReference type="CDD" id="cd00130">
    <property type="entry name" value="PAS"/>
    <property type="match status" value="1"/>
</dbReference>
<dbReference type="Pfam" id="PF02518">
    <property type="entry name" value="HATPase_c"/>
    <property type="match status" value="1"/>
</dbReference>
<dbReference type="InterPro" id="IPR004358">
    <property type="entry name" value="Sig_transdc_His_kin-like_C"/>
</dbReference>
<feature type="transmembrane region" description="Helical" evidence="5">
    <location>
        <begin position="48"/>
        <end position="68"/>
    </location>
</feature>
<feature type="transmembrane region" description="Helical" evidence="5">
    <location>
        <begin position="427"/>
        <end position="450"/>
    </location>
</feature>
<dbReference type="EC" id="2.7.13.3" evidence="2"/>
<evidence type="ECO:0000256" key="2">
    <source>
        <dbReference type="ARBA" id="ARBA00012438"/>
    </source>
</evidence>
<dbReference type="PANTHER" id="PTHR43065">
    <property type="entry name" value="SENSOR HISTIDINE KINASE"/>
    <property type="match status" value="1"/>
</dbReference>
<feature type="transmembrane region" description="Helical" evidence="5">
    <location>
        <begin position="360"/>
        <end position="379"/>
    </location>
</feature>
<feature type="domain" description="PAC" evidence="8">
    <location>
        <begin position="849"/>
        <end position="902"/>
    </location>
</feature>
<feature type="transmembrane region" description="Helical" evidence="5">
    <location>
        <begin position="108"/>
        <end position="131"/>
    </location>
</feature>
<dbReference type="SUPFAM" id="SSF55874">
    <property type="entry name" value="ATPase domain of HSP90 chaperone/DNA topoisomerase II/histidine kinase"/>
    <property type="match status" value="1"/>
</dbReference>
<dbReference type="EMBL" id="QFXC01000011">
    <property type="protein sequence ID" value="RDH82306.1"/>
    <property type="molecule type" value="Genomic_DNA"/>
</dbReference>
<sequence length="1272" mass="143004">MTDKNTSVGVTRREYNQYVATESIEDYALRYTPASHRKWSEFMVANTAFGNTSFLALEAIGASIAISYGFQNAFWGILSASIIIFLMGLPICYQAAKNNIDIDLLTRAAGFGYFGSTITSLIYATFCFIFFALEAAIMAQAIYLYTGLPLAIGYALCSIIIIPIVFYGMSAISRLQFLTQPVWFVLMVLPFIVVLNKEPELLTHFFEFTGNISNSSEFSTYYFGFSMGISLALIAQIGEQVDYLRFMPDKTSNNRIKWWASVILAGPGWIIIGFLKQIGGILLAALLIIAGASDFEIREPIHMYNTAYTYVFDNPSTALTISLIFVIISQIKINVTNAYAGSLAWSNFFSRITHAHPGRVVWLIFNISIALLLMEMGVFDVLEKILGLYSTIAIAWISAIVADLVINKPLGLSPPVIEFKRAHLFNINPVGVFSTLIASVSAILCFAGFFGYELQAFSSIVALVLAFILSPFIAFITKGKYYIARESLILDKTKLHKCGVCGIQYHAIDMASCTMYDTNICSLCCSLESRCHDECKPATEFKLSKKISSRLDDFFSSYLQSNSTHRIISFALTFIGLLGLIGFILLTTYTVRAIDLDAASLQIIKNTYINLFYILSLISLVAAWLIVLMHEDREFVESELKYKNQELINSKTRYHQIFEDNSLIKIIIDPASGKLVETNNAAVKFYGYDSDTLSNLLIFDLNTTPKDQVKTLINKVKNKEINSFTTQHKLASGELRDVEIFPCLIHTDEGEFIYSVVIDITNRLLVEQKLIQSENRLDLAMSVANDGIWDWNMETNEVLFDDRYYTMAGYQVREFPQTFEEWNKRVHKYDIEKVMNSILQYTSGEINIFDVNFRFLCKNNHYMWIRGRGKIVEVNSQGKPSRFIGTHSDISQQKIAEEALTQSTKMKAVGQLTGGIAHDFNNILAIILGNIELMEDDINFTDKLRKRFDSITHATQRAIDLTKNLLTYSRIEETNTQVININSSINKLLSLIDQSLTPMIKVIFLPVKDAWMTEINPSDFENSLLNLAINARDAMQGEGILTISTFNTYIENHKGLKSGDYIEIDISDTGSGINEQALKHIFEPFFTTKEQGKGTGLGLSMVHGFVNRSRGLITAESEMGTGTTFKLYLPRHTGNKLTEPSPETALSENITGKETLLLVDDEIQLLELAEESLSDSGYQILTTDNAKSALEILKHNPDIKLLFSDIVMPDMNGYELAERAHKLYPHLKILLTSGDTSKVVINNSYQHTPEDLLNKPYSQLMLHKSIRDLLDS</sequence>
<evidence type="ECO:0000259" key="6">
    <source>
        <dbReference type="PROSITE" id="PS50109"/>
    </source>
</evidence>
<dbReference type="PANTHER" id="PTHR43065:SF42">
    <property type="entry name" value="TWO-COMPONENT SENSOR PPRA"/>
    <property type="match status" value="1"/>
</dbReference>
<dbReference type="Pfam" id="PF13426">
    <property type="entry name" value="PAS_9"/>
    <property type="match status" value="1"/>
</dbReference>
<dbReference type="InterPro" id="IPR003661">
    <property type="entry name" value="HisK_dim/P_dom"/>
</dbReference>
<dbReference type="Gene3D" id="3.40.50.2300">
    <property type="match status" value="1"/>
</dbReference>
<dbReference type="SMART" id="SM00387">
    <property type="entry name" value="HATPase_c"/>
    <property type="match status" value="1"/>
</dbReference>
<dbReference type="SMART" id="SM00086">
    <property type="entry name" value="PAC"/>
    <property type="match status" value="1"/>
</dbReference>
<dbReference type="InterPro" id="IPR001789">
    <property type="entry name" value="Sig_transdc_resp-reg_receiver"/>
</dbReference>
<evidence type="ECO:0000256" key="5">
    <source>
        <dbReference type="SAM" id="Phobius"/>
    </source>
</evidence>
<evidence type="ECO:0000256" key="1">
    <source>
        <dbReference type="ARBA" id="ARBA00000085"/>
    </source>
</evidence>
<dbReference type="SMART" id="SM00388">
    <property type="entry name" value="HisKA"/>
    <property type="match status" value="1"/>
</dbReference>
<dbReference type="NCBIfam" id="TIGR00229">
    <property type="entry name" value="sensory_box"/>
    <property type="match status" value="1"/>
</dbReference>
<feature type="transmembrane region" description="Helical" evidence="5">
    <location>
        <begin position="318"/>
        <end position="340"/>
    </location>
</feature>
<gene>
    <name evidence="9" type="ORF">DIZ80_08375</name>
</gene>
<accession>A0A370DDS1</accession>
<name>A0A370DDS1_9GAMM</name>
<feature type="transmembrane region" description="Helical" evidence="5">
    <location>
        <begin position="218"/>
        <end position="237"/>
    </location>
</feature>
<dbReference type="Gene3D" id="3.30.565.10">
    <property type="entry name" value="Histidine kinase-like ATPase, C-terminal domain"/>
    <property type="match status" value="1"/>
</dbReference>
<dbReference type="PROSITE" id="PS50113">
    <property type="entry name" value="PAC"/>
    <property type="match status" value="1"/>
</dbReference>
<dbReference type="InterPro" id="IPR003594">
    <property type="entry name" value="HATPase_dom"/>
</dbReference>
<feature type="transmembrane region" description="Helical" evidence="5">
    <location>
        <begin position="143"/>
        <end position="165"/>
    </location>
</feature>
<dbReference type="InterPro" id="IPR001610">
    <property type="entry name" value="PAC"/>
</dbReference>
<protein>
    <recommendedName>
        <fullName evidence="2">histidine kinase</fullName>
        <ecNumber evidence="2">2.7.13.3</ecNumber>
    </recommendedName>
</protein>
<keyword evidence="3 4" id="KW-0597">Phosphoprotein</keyword>
<keyword evidence="5" id="KW-0472">Membrane</keyword>
<dbReference type="Pfam" id="PF08447">
    <property type="entry name" value="PAS_3"/>
    <property type="match status" value="1"/>
</dbReference>
<dbReference type="SUPFAM" id="SSF47384">
    <property type="entry name" value="Homodimeric domain of signal transducing histidine kinase"/>
    <property type="match status" value="1"/>
</dbReference>
<dbReference type="Gene3D" id="3.30.450.20">
    <property type="entry name" value="PAS domain"/>
    <property type="match status" value="2"/>
</dbReference>
<dbReference type="SMART" id="SM00448">
    <property type="entry name" value="REC"/>
    <property type="match status" value="1"/>
</dbReference>
<dbReference type="SMART" id="SM00091">
    <property type="entry name" value="PAS"/>
    <property type="match status" value="2"/>
</dbReference>
<feature type="transmembrane region" description="Helical" evidence="5">
    <location>
        <begin position="567"/>
        <end position="591"/>
    </location>
</feature>
<dbReference type="PROSITE" id="PS50109">
    <property type="entry name" value="HIS_KIN"/>
    <property type="match status" value="1"/>
</dbReference>
<dbReference type="AlphaFoldDB" id="A0A370DDS1"/>
<dbReference type="Gene3D" id="1.10.4160.10">
    <property type="entry name" value="Hydantoin permease"/>
    <property type="match status" value="1"/>
</dbReference>
<dbReference type="Pfam" id="PF00072">
    <property type="entry name" value="Response_reg"/>
    <property type="match status" value="1"/>
</dbReference>
<feature type="modified residue" description="4-aspartylphosphate" evidence="4">
    <location>
        <position position="1205"/>
    </location>
</feature>
<dbReference type="InterPro" id="IPR011006">
    <property type="entry name" value="CheY-like_superfamily"/>
</dbReference>
<feature type="transmembrane region" description="Helical" evidence="5">
    <location>
        <begin position="385"/>
        <end position="406"/>
    </location>
</feature>
<evidence type="ECO:0000313" key="9">
    <source>
        <dbReference type="EMBL" id="RDH82306.1"/>
    </source>
</evidence>
<organism evidence="9 10">
    <name type="scientific">endosymbiont of Galathealinum brachiosum</name>
    <dbReference type="NCBI Taxonomy" id="2200906"/>
    <lineage>
        <taxon>Bacteria</taxon>
        <taxon>Pseudomonadati</taxon>
        <taxon>Pseudomonadota</taxon>
        <taxon>Gammaproteobacteria</taxon>
        <taxon>sulfur-oxidizing symbionts</taxon>
    </lineage>
</organism>
<feature type="domain" description="Response regulatory" evidence="7">
    <location>
        <begin position="1155"/>
        <end position="1270"/>
    </location>
</feature>